<feature type="domain" description="C2" evidence="2">
    <location>
        <begin position="87"/>
        <end position="219"/>
    </location>
</feature>
<evidence type="ECO:0000313" key="3">
    <source>
        <dbReference type="EMBL" id="CAK7223924.1"/>
    </source>
</evidence>
<dbReference type="PROSITE" id="PS50004">
    <property type="entry name" value="C2"/>
    <property type="match status" value="1"/>
</dbReference>
<sequence>MANVTTQPAPVAAPAVAPTAPGTSQPSAQPQVAQEAQTSTTNGDAKAAEGNSQPHSLPGHIKTRIATGKEKISDKKDHLKEKTSSTPPGGYDDTPLPPAHNPTYTVKFTFHSAAGLPVADLGNTSSDPFIRATLTVPGVGTRHEEDPAMVHRTHTIHKTTEPAWEEDWVVAGIPEGPFTLKCRLYDEDATDHDDRLGNVTVEVPFQKGWKGIDHQTYDVKKRMGSKRAYLLKAASAAFTGTKFTPTLQLSILVVDGPTDQKDGARLYTVGPTHFVRHFSPMIGRITNTLVNKDEAADETNSAAAVPTPTAEEADTQPDEDEKKTKKYDFQANEIQLHGPVPAKLYHRYVEFRPIIGRMFSSRGIRGHILNKALHKQHNRVYNYSRTTEYGTFAPCSEEAALQFLKLAHFDEGGRIFTYMMSLDGVFRFTETGKEFGIDLLSKHTMHSDVATYIAFSGEFFIRRLARRAEETSDTGLGNPAADPSNSLPPGSDGKSRESSTAANEPGYYQLIIDNDSGTYRPDKSLLPILQKYLEENFPGLGVVAMHWENETLQEMKKEQHESKKKAGGGVHMVMNRNSSSSSLSSSDESRLSDMDDDDVDGEGHAQHKSKKELAWELLEDPSRIKDLRSAMHKTAISDGDKKKVAM</sequence>
<comment type="caution">
    <text evidence="3">The sequence shown here is derived from an EMBL/GenBank/DDBJ whole genome shotgun (WGS) entry which is preliminary data.</text>
</comment>
<evidence type="ECO:0000259" key="2">
    <source>
        <dbReference type="PROSITE" id="PS50004"/>
    </source>
</evidence>
<protein>
    <recommendedName>
        <fullName evidence="2">C2 domain-containing protein</fullName>
    </recommendedName>
</protein>
<keyword evidence="4" id="KW-1185">Reference proteome</keyword>
<feature type="region of interest" description="Disordered" evidence="1">
    <location>
        <begin position="554"/>
        <end position="614"/>
    </location>
</feature>
<evidence type="ECO:0000313" key="4">
    <source>
        <dbReference type="Proteomes" id="UP001642482"/>
    </source>
</evidence>
<feature type="compositionally biased region" description="Low complexity" evidence="1">
    <location>
        <begin position="1"/>
        <end position="21"/>
    </location>
</feature>
<gene>
    <name evidence="3" type="ORF">SEUCBS140593_005398</name>
</gene>
<dbReference type="PANTHER" id="PTHR47800:SF5">
    <property type="entry name" value="FER-1-LIKE PROTEIN 6"/>
    <property type="match status" value="1"/>
</dbReference>
<feature type="region of interest" description="Disordered" evidence="1">
    <location>
        <begin position="471"/>
        <end position="505"/>
    </location>
</feature>
<dbReference type="SUPFAM" id="SSF49562">
    <property type="entry name" value="C2 domain (Calcium/lipid-binding domain, CaLB)"/>
    <property type="match status" value="1"/>
</dbReference>
<accession>A0ABP0BWA0</accession>
<dbReference type="Pfam" id="PF00168">
    <property type="entry name" value="C2"/>
    <property type="match status" value="1"/>
</dbReference>
<dbReference type="Gene3D" id="2.60.40.150">
    <property type="entry name" value="C2 domain"/>
    <property type="match status" value="1"/>
</dbReference>
<evidence type="ECO:0000256" key="1">
    <source>
        <dbReference type="SAM" id="MobiDB-lite"/>
    </source>
</evidence>
<organism evidence="3 4">
    <name type="scientific">Sporothrix eucalyptigena</name>
    <dbReference type="NCBI Taxonomy" id="1812306"/>
    <lineage>
        <taxon>Eukaryota</taxon>
        <taxon>Fungi</taxon>
        <taxon>Dikarya</taxon>
        <taxon>Ascomycota</taxon>
        <taxon>Pezizomycotina</taxon>
        <taxon>Sordariomycetes</taxon>
        <taxon>Sordariomycetidae</taxon>
        <taxon>Ophiostomatales</taxon>
        <taxon>Ophiostomataceae</taxon>
        <taxon>Sporothrix</taxon>
    </lineage>
</organism>
<feature type="compositionally biased region" description="Polar residues" evidence="1">
    <location>
        <begin position="22"/>
        <end position="43"/>
    </location>
</feature>
<dbReference type="PANTHER" id="PTHR47800">
    <property type="entry name" value="C2 DOMAIN-CONTAINING PROTEIN"/>
    <property type="match status" value="1"/>
</dbReference>
<dbReference type="EMBL" id="CAWUHD010000052">
    <property type="protein sequence ID" value="CAK7223924.1"/>
    <property type="molecule type" value="Genomic_DNA"/>
</dbReference>
<dbReference type="Proteomes" id="UP001642482">
    <property type="component" value="Unassembled WGS sequence"/>
</dbReference>
<proteinExistence type="predicted"/>
<dbReference type="InterPro" id="IPR000008">
    <property type="entry name" value="C2_dom"/>
</dbReference>
<name>A0ABP0BWA0_9PEZI</name>
<feature type="region of interest" description="Disordered" evidence="1">
    <location>
        <begin position="295"/>
        <end position="324"/>
    </location>
</feature>
<feature type="compositionally biased region" description="Low complexity" evidence="1">
    <location>
        <begin position="573"/>
        <end position="586"/>
    </location>
</feature>
<feature type="compositionally biased region" description="Basic and acidic residues" evidence="1">
    <location>
        <begin position="67"/>
        <end position="83"/>
    </location>
</feature>
<feature type="region of interest" description="Disordered" evidence="1">
    <location>
        <begin position="1"/>
        <end position="100"/>
    </location>
</feature>
<reference evidence="3 4" key="1">
    <citation type="submission" date="2024-01" db="EMBL/GenBank/DDBJ databases">
        <authorList>
            <person name="Allen C."/>
            <person name="Tagirdzhanova G."/>
        </authorList>
    </citation>
    <scope>NUCLEOTIDE SEQUENCE [LARGE SCALE GENOMIC DNA]</scope>
</reference>
<dbReference type="InterPro" id="IPR035892">
    <property type="entry name" value="C2_domain_sf"/>
</dbReference>